<evidence type="ECO:0000313" key="1">
    <source>
        <dbReference type="EMBL" id="KAA8567012.1"/>
    </source>
</evidence>
<gene>
    <name evidence="1" type="ORF">EYC84_010099</name>
</gene>
<dbReference type="AlphaFoldDB" id="A0A5M9JGS8"/>
<proteinExistence type="predicted"/>
<name>A0A5M9JGS8_MONFR</name>
<dbReference type="EMBL" id="VICG01000011">
    <property type="protein sequence ID" value="KAA8567012.1"/>
    <property type="molecule type" value="Genomic_DNA"/>
</dbReference>
<keyword evidence="2" id="KW-1185">Reference proteome</keyword>
<comment type="caution">
    <text evidence="1">The sequence shown here is derived from an EMBL/GenBank/DDBJ whole genome shotgun (WGS) entry which is preliminary data.</text>
</comment>
<protein>
    <submittedName>
        <fullName evidence="1">Uncharacterized protein</fullName>
    </submittedName>
</protein>
<reference evidence="1 2" key="1">
    <citation type="submission" date="2019-06" db="EMBL/GenBank/DDBJ databases">
        <title>Genome Sequence of the Brown Rot Fungal Pathogen Monilinia fructicola.</title>
        <authorList>
            <person name="De Miccolis Angelini R.M."/>
            <person name="Landi L."/>
            <person name="Abate D."/>
            <person name="Pollastro S."/>
            <person name="Romanazzi G."/>
            <person name="Faretra F."/>
        </authorList>
    </citation>
    <scope>NUCLEOTIDE SEQUENCE [LARGE SCALE GENOMIC DNA]</scope>
    <source>
        <strain evidence="1 2">Mfrc123</strain>
    </source>
</reference>
<organism evidence="1 2">
    <name type="scientific">Monilinia fructicola</name>
    <name type="common">Brown rot fungus</name>
    <name type="synonym">Ciboria fructicola</name>
    <dbReference type="NCBI Taxonomy" id="38448"/>
    <lineage>
        <taxon>Eukaryota</taxon>
        <taxon>Fungi</taxon>
        <taxon>Dikarya</taxon>
        <taxon>Ascomycota</taxon>
        <taxon>Pezizomycotina</taxon>
        <taxon>Leotiomycetes</taxon>
        <taxon>Helotiales</taxon>
        <taxon>Sclerotiniaceae</taxon>
        <taxon>Monilinia</taxon>
    </lineage>
</organism>
<dbReference type="Proteomes" id="UP000322873">
    <property type="component" value="Unassembled WGS sequence"/>
</dbReference>
<accession>A0A5M9JGS8</accession>
<evidence type="ECO:0000313" key="2">
    <source>
        <dbReference type="Proteomes" id="UP000322873"/>
    </source>
</evidence>
<sequence>MDALSIAANVMRTLESLLNHITMNGRIIFGNQCIYGGQTSILKIAYIHAIARICAYYCTICRETPGMLRKTQEMLFEMPGMRTQYL</sequence>